<accession>A0A061IMM6</accession>
<keyword evidence="1" id="KW-0456">Lyase</keyword>
<evidence type="ECO:0000313" key="1">
    <source>
        <dbReference type="EMBL" id="ERE90938.1"/>
    </source>
</evidence>
<dbReference type="EC" id="4.2.99.18" evidence="1"/>
<dbReference type="AlphaFoldDB" id="A0A061IMM6"/>
<name>A0A061IMM6_CRIGR</name>
<reference evidence="2" key="1">
    <citation type="journal article" date="2013" name="Nat. Biotechnol.">
        <title>Chinese hamster genome sequenced from sorted chromosomes.</title>
        <authorList>
            <person name="Brinkrolf K."/>
            <person name="Rupp O."/>
            <person name="Laux H."/>
            <person name="Kollin F."/>
            <person name="Ernst W."/>
            <person name="Linke B."/>
            <person name="Kofler R."/>
            <person name="Romand S."/>
            <person name="Hesse F."/>
            <person name="Budach W.E."/>
            <person name="Galosy S."/>
            <person name="Muller D."/>
            <person name="Noll T."/>
            <person name="Wienberg J."/>
            <person name="Jostock T."/>
            <person name="Leonard M."/>
            <person name="Grillari J."/>
            <person name="Tauch A."/>
            <person name="Goesmann A."/>
            <person name="Helk B."/>
            <person name="Mott J.E."/>
            <person name="Puhler A."/>
            <person name="Borth N."/>
        </authorList>
    </citation>
    <scope>NUCLEOTIDE SEQUENCE [LARGE SCALE GENOMIC DNA]</scope>
    <source>
        <strain evidence="2">17A/GY</strain>
    </source>
</reference>
<organism evidence="1 2">
    <name type="scientific">Cricetulus griseus</name>
    <name type="common">Chinese hamster</name>
    <name type="synonym">Cricetulus barabensis griseus</name>
    <dbReference type="NCBI Taxonomy" id="10029"/>
    <lineage>
        <taxon>Eukaryota</taxon>
        <taxon>Metazoa</taxon>
        <taxon>Chordata</taxon>
        <taxon>Craniata</taxon>
        <taxon>Vertebrata</taxon>
        <taxon>Euteleostomi</taxon>
        <taxon>Mammalia</taxon>
        <taxon>Eutheria</taxon>
        <taxon>Euarchontoglires</taxon>
        <taxon>Glires</taxon>
        <taxon>Rodentia</taxon>
        <taxon>Myomorpha</taxon>
        <taxon>Muroidea</taxon>
        <taxon>Cricetidae</taxon>
        <taxon>Cricetinae</taxon>
        <taxon>Cricetulus</taxon>
    </lineage>
</organism>
<proteinExistence type="predicted"/>
<dbReference type="EMBL" id="KE663717">
    <property type="protein sequence ID" value="ERE90938.1"/>
    <property type="molecule type" value="Genomic_DNA"/>
</dbReference>
<gene>
    <name evidence="1" type="ORF">H671_1g1297</name>
</gene>
<protein>
    <submittedName>
        <fullName evidence="1">DNA-(Apurinic or apyrimidinic site) lyase 2-like protein</fullName>
        <ecNumber evidence="1">4.2.99.18</ecNumber>
    </submittedName>
</protein>
<dbReference type="Proteomes" id="UP000030759">
    <property type="component" value="Unassembled WGS sequence"/>
</dbReference>
<dbReference type="GO" id="GO:0140078">
    <property type="term" value="F:class I DNA-(apurinic or apyrimidinic site) endonuclease activity"/>
    <property type="evidence" value="ECO:0007669"/>
    <property type="project" value="UniProtKB-EC"/>
</dbReference>
<sequence length="137" mass="15177">MPSDVLTVTLAIVEGWNSYFSVTSSCKDNTIPVAAEGLSGLLATQNIDGSCYETQMSSAKRVSQLWTVQDPQTLSYERILEYFHDKELLHFNSLFKDLTALSRDNDKAFGFQRFSPLSSLWHASRRGDGEGAESSAS</sequence>
<evidence type="ECO:0000313" key="2">
    <source>
        <dbReference type="Proteomes" id="UP000030759"/>
    </source>
</evidence>